<reference evidence="9 10" key="1">
    <citation type="submission" date="2019-03" db="EMBL/GenBank/DDBJ databases">
        <title>Genomic features of bacteria from cold environments.</title>
        <authorList>
            <person name="Shen L."/>
        </authorList>
    </citation>
    <scope>NUCLEOTIDE SEQUENCE [LARGE SCALE GENOMIC DNA]</scope>
    <source>
        <strain evidence="10">T3246-1</strain>
    </source>
</reference>
<dbReference type="EMBL" id="SMNA01000003">
    <property type="protein sequence ID" value="TDE95801.1"/>
    <property type="molecule type" value="Genomic_DNA"/>
</dbReference>
<comment type="caution">
    <text evidence="9">The sequence shown here is derived from an EMBL/GenBank/DDBJ whole genome shotgun (WGS) entry which is preliminary data.</text>
</comment>
<dbReference type="Proteomes" id="UP000504882">
    <property type="component" value="Unassembled WGS sequence"/>
</dbReference>
<dbReference type="Gene3D" id="3.30.70.100">
    <property type="match status" value="1"/>
</dbReference>
<comment type="catalytic activity">
    <reaction evidence="4 5 6">
        <text>an acyl phosphate + H2O = a carboxylate + phosphate + H(+)</text>
        <dbReference type="Rhea" id="RHEA:14965"/>
        <dbReference type="ChEBI" id="CHEBI:15377"/>
        <dbReference type="ChEBI" id="CHEBI:15378"/>
        <dbReference type="ChEBI" id="CHEBI:29067"/>
        <dbReference type="ChEBI" id="CHEBI:43474"/>
        <dbReference type="ChEBI" id="CHEBI:59918"/>
        <dbReference type="EC" id="3.6.1.7"/>
    </reaction>
</comment>
<feature type="active site" evidence="5">
    <location>
        <position position="21"/>
    </location>
</feature>
<evidence type="ECO:0000313" key="10">
    <source>
        <dbReference type="Proteomes" id="UP000504882"/>
    </source>
</evidence>
<dbReference type="PROSITE" id="PS00150">
    <property type="entry name" value="ACYLPHOSPHATASE_1"/>
    <property type="match status" value="1"/>
</dbReference>
<evidence type="ECO:0000256" key="6">
    <source>
        <dbReference type="RuleBase" id="RU000553"/>
    </source>
</evidence>
<comment type="similarity">
    <text evidence="1 7">Belongs to the acylphosphatase family.</text>
</comment>
<dbReference type="SUPFAM" id="SSF54975">
    <property type="entry name" value="Acylphosphatase/BLUF domain-like"/>
    <property type="match status" value="1"/>
</dbReference>
<keyword evidence="5 6" id="KW-0378">Hydrolase</keyword>
<dbReference type="PANTHER" id="PTHR47268">
    <property type="entry name" value="ACYLPHOSPHATASE"/>
    <property type="match status" value="1"/>
</dbReference>
<evidence type="ECO:0000256" key="5">
    <source>
        <dbReference type="PROSITE-ProRule" id="PRU00520"/>
    </source>
</evidence>
<evidence type="ECO:0000256" key="3">
    <source>
        <dbReference type="ARBA" id="ARBA00015991"/>
    </source>
</evidence>
<evidence type="ECO:0000256" key="2">
    <source>
        <dbReference type="ARBA" id="ARBA00012150"/>
    </source>
</evidence>
<evidence type="ECO:0000313" key="9">
    <source>
        <dbReference type="EMBL" id="TDE95801.1"/>
    </source>
</evidence>
<name>A0ABY2E610_9MICO</name>
<evidence type="ECO:0000256" key="4">
    <source>
        <dbReference type="ARBA" id="ARBA00047645"/>
    </source>
</evidence>
<dbReference type="RefSeq" id="WP_133106730.1">
    <property type="nucleotide sequence ID" value="NZ_SMNA01000003.1"/>
</dbReference>
<organism evidence="9 10">
    <name type="scientific">Occultella glacieicola</name>
    <dbReference type="NCBI Taxonomy" id="2518684"/>
    <lineage>
        <taxon>Bacteria</taxon>
        <taxon>Bacillati</taxon>
        <taxon>Actinomycetota</taxon>
        <taxon>Actinomycetes</taxon>
        <taxon>Micrococcales</taxon>
        <taxon>Ruaniaceae</taxon>
        <taxon>Occultella</taxon>
    </lineage>
</organism>
<protein>
    <recommendedName>
        <fullName evidence="3 5">Acylphosphatase</fullName>
        <ecNumber evidence="2 5">3.6.1.7</ecNumber>
    </recommendedName>
</protein>
<dbReference type="Pfam" id="PF00708">
    <property type="entry name" value="Acylphosphatase"/>
    <property type="match status" value="1"/>
</dbReference>
<dbReference type="InterPro" id="IPR036046">
    <property type="entry name" value="Acylphosphatase-like_dom_sf"/>
</dbReference>
<sequence length="91" mass="9746">MDAPVARRLVIRGLVQGVGFRYRCVRAATEAGATGWVRNRTDGSVEAHVEGPTAAVENVLAWARVGPGPARVDAVEVRAVAPEGHREFTVR</sequence>
<dbReference type="PROSITE" id="PS51160">
    <property type="entry name" value="ACYLPHOSPHATASE_3"/>
    <property type="match status" value="1"/>
</dbReference>
<dbReference type="PRINTS" id="PR00112">
    <property type="entry name" value="ACYLPHPHTASE"/>
</dbReference>
<dbReference type="InterPro" id="IPR020456">
    <property type="entry name" value="Acylphosphatase"/>
</dbReference>
<dbReference type="InterPro" id="IPR001792">
    <property type="entry name" value="Acylphosphatase-like_dom"/>
</dbReference>
<evidence type="ECO:0000256" key="7">
    <source>
        <dbReference type="RuleBase" id="RU004168"/>
    </source>
</evidence>
<gene>
    <name evidence="9" type="ORF">EXU48_05945</name>
</gene>
<evidence type="ECO:0000256" key="1">
    <source>
        <dbReference type="ARBA" id="ARBA00005614"/>
    </source>
</evidence>
<dbReference type="EC" id="3.6.1.7" evidence="2 5"/>
<proteinExistence type="inferred from homology"/>
<accession>A0ABY2E610</accession>
<dbReference type="InterPro" id="IPR017968">
    <property type="entry name" value="Acylphosphatase_CS"/>
</dbReference>
<keyword evidence="10" id="KW-1185">Reference proteome</keyword>
<dbReference type="PANTHER" id="PTHR47268:SF4">
    <property type="entry name" value="ACYLPHOSPHATASE"/>
    <property type="match status" value="1"/>
</dbReference>
<feature type="domain" description="Acylphosphatase-like" evidence="8">
    <location>
        <begin position="6"/>
        <end position="91"/>
    </location>
</feature>
<evidence type="ECO:0000259" key="8">
    <source>
        <dbReference type="PROSITE" id="PS51160"/>
    </source>
</evidence>
<feature type="active site" evidence="5">
    <location>
        <position position="39"/>
    </location>
</feature>
<dbReference type="PROSITE" id="PS00151">
    <property type="entry name" value="ACYLPHOSPHATASE_2"/>
    <property type="match status" value="1"/>
</dbReference>